<name>A0ABS4QRB9_9NOCA</name>
<dbReference type="Proteomes" id="UP001519325">
    <property type="component" value="Unassembled WGS sequence"/>
</dbReference>
<dbReference type="InterPro" id="IPR025350">
    <property type="entry name" value="DUF4254"/>
</dbReference>
<dbReference type="RefSeq" id="WP_209897403.1">
    <property type="nucleotide sequence ID" value="NZ_JAGGMR010000001.1"/>
</dbReference>
<organism evidence="1 2">
    <name type="scientific">Nocardia goodfellowii</name>
    <dbReference type="NCBI Taxonomy" id="882446"/>
    <lineage>
        <taxon>Bacteria</taxon>
        <taxon>Bacillati</taxon>
        <taxon>Actinomycetota</taxon>
        <taxon>Actinomycetes</taxon>
        <taxon>Mycobacteriales</taxon>
        <taxon>Nocardiaceae</taxon>
        <taxon>Nocardia</taxon>
    </lineage>
</organism>
<keyword evidence="2" id="KW-1185">Reference proteome</keyword>
<dbReference type="Pfam" id="PF14063">
    <property type="entry name" value="DUF4254"/>
    <property type="match status" value="1"/>
</dbReference>
<comment type="caution">
    <text evidence="1">The sequence shown here is derived from an EMBL/GenBank/DDBJ whole genome shotgun (WGS) entry which is preliminary data.</text>
</comment>
<reference evidence="1 2" key="1">
    <citation type="submission" date="2021-03" db="EMBL/GenBank/DDBJ databases">
        <title>Sequencing the genomes of 1000 actinobacteria strains.</title>
        <authorList>
            <person name="Klenk H.-P."/>
        </authorList>
    </citation>
    <scope>NUCLEOTIDE SEQUENCE [LARGE SCALE GENOMIC DNA]</scope>
    <source>
        <strain evidence="1 2">DSM 45516</strain>
    </source>
</reference>
<protein>
    <recommendedName>
        <fullName evidence="3">DUF4254 domain-containing protein</fullName>
    </recommendedName>
</protein>
<evidence type="ECO:0000313" key="1">
    <source>
        <dbReference type="EMBL" id="MBP2194256.1"/>
    </source>
</evidence>
<dbReference type="EMBL" id="JAGGMR010000001">
    <property type="protein sequence ID" value="MBP2194256.1"/>
    <property type="molecule type" value="Genomic_DNA"/>
</dbReference>
<proteinExistence type="predicted"/>
<sequence length="177" mass="20068">MQYAESTSSQPRIGTDELPHRSALLRAFREPSNPRQHKHRVLDAAHELVECHERRSRALRAARTPDADPGLVASRSQLVEDIDGQRRELVACIDDWVATHVAHRTGASLHTETLGAVIDRMASKWVAAQRALRMLEPSAPQVDEDAHLQWTRLAELADGYQDLITDVVEHRRRLPVW</sequence>
<accession>A0ABS4QRB9</accession>
<evidence type="ECO:0008006" key="3">
    <source>
        <dbReference type="Google" id="ProtNLM"/>
    </source>
</evidence>
<evidence type="ECO:0000313" key="2">
    <source>
        <dbReference type="Proteomes" id="UP001519325"/>
    </source>
</evidence>
<gene>
    <name evidence="1" type="ORF">BJ987_007157</name>
</gene>